<dbReference type="AlphaFoldDB" id="A0A835XTX9"/>
<sequence>MLRDPQLVCATAEEMAAKQRLAWQRERERLQEEAAERRRATVAATERRVQARLAAIGSMKEGDLIRGRVHRSSDNCSTGLILSLRDQPKGTRGFIPFSECSHETVEDWESLCHTFRTLKIKIKALVIKPDPDNRRVLLSTKALEPTPGDMMRNPELVYDRAEEMAEACRVKREAAQAAEKEADS</sequence>
<accession>A0A835XTX9</accession>
<feature type="coiled-coil region" evidence="1">
    <location>
        <begin position="13"/>
        <end position="40"/>
    </location>
</feature>
<name>A0A835XTX9_9CHLO</name>
<evidence type="ECO:0000259" key="2">
    <source>
        <dbReference type="PROSITE" id="PS50126"/>
    </source>
</evidence>
<reference evidence="3" key="1">
    <citation type="journal article" date="2020" name="bioRxiv">
        <title>Comparative genomics of Chlamydomonas.</title>
        <authorList>
            <person name="Craig R.J."/>
            <person name="Hasan A.R."/>
            <person name="Ness R.W."/>
            <person name="Keightley P.D."/>
        </authorList>
    </citation>
    <scope>NUCLEOTIDE SEQUENCE</scope>
    <source>
        <strain evidence="3">CCAP 11/70</strain>
    </source>
</reference>
<organism evidence="3 4">
    <name type="scientific">Edaphochlamys debaryana</name>
    <dbReference type="NCBI Taxonomy" id="47281"/>
    <lineage>
        <taxon>Eukaryota</taxon>
        <taxon>Viridiplantae</taxon>
        <taxon>Chlorophyta</taxon>
        <taxon>core chlorophytes</taxon>
        <taxon>Chlorophyceae</taxon>
        <taxon>CS clade</taxon>
        <taxon>Chlamydomonadales</taxon>
        <taxon>Chlamydomonadales incertae sedis</taxon>
        <taxon>Edaphochlamys</taxon>
    </lineage>
</organism>
<evidence type="ECO:0000256" key="1">
    <source>
        <dbReference type="SAM" id="Coils"/>
    </source>
</evidence>
<dbReference type="InterPro" id="IPR012340">
    <property type="entry name" value="NA-bd_OB-fold"/>
</dbReference>
<gene>
    <name evidence="3" type="ORF">HYH03_011315</name>
</gene>
<comment type="caution">
    <text evidence="3">The sequence shown here is derived from an EMBL/GenBank/DDBJ whole genome shotgun (WGS) entry which is preliminary data.</text>
</comment>
<proteinExistence type="predicted"/>
<dbReference type="OrthoDB" id="1693536at2759"/>
<dbReference type="InterPro" id="IPR003029">
    <property type="entry name" value="S1_domain"/>
</dbReference>
<evidence type="ECO:0000313" key="4">
    <source>
        <dbReference type="Proteomes" id="UP000612055"/>
    </source>
</evidence>
<dbReference type="EMBL" id="JAEHOE010000064">
    <property type="protein sequence ID" value="KAG2490188.1"/>
    <property type="molecule type" value="Genomic_DNA"/>
</dbReference>
<keyword evidence="1" id="KW-0175">Coiled coil</keyword>
<dbReference type="GO" id="GO:0003676">
    <property type="term" value="F:nucleic acid binding"/>
    <property type="evidence" value="ECO:0007669"/>
    <property type="project" value="InterPro"/>
</dbReference>
<protein>
    <recommendedName>
        <fullName evidence="2">S1 motif domain-containing protein</fullName>
    </recommendedName>
</protein>
<dbReference type="PROSITE" id="PS50126">
    <property type="entry name" value="S1"/>
    <property type="match status" value="1"/>
</dbReference>
<dbReference type="Proteomes" id="UP000612055">
    <property type="component" value="Unassembled WGS sequence"/>
</dbReference>
<keyword evidence="4" id="KW-1185">Reference proteome</keyword>
<feature type="domain" description="S1 motif" evidence="2">
    <location>
        <begin position="62"/>
        <end position="141"/>
    </location>
</feature>
<dbReference type="SUPFAM" id="SSF50249">
    <property type="entry name" value="Nucleic acid-binding proteins"/>
    <property type="match status" value="1"/>
</dbReference>
<dbReference type="Gene3D" id="2.40.50.140">
    <property type="entry name" value="Nucleic acid-binding proteins"/>
    <property type="match status" value="1"/>
</dbReference>
<evidence type="ECO:0000313" key="3">
    <source>
        <dbReference type="EMBL" id="KAG2490188.1"/>
    </source>
</evidence>